<dbReference type="PANTHER" id="PTHR35585:SF1">
    <property type="entry name" value="HHE DOMAIN PROTEIN (AFU_ORTHOLOGUE AFUA_4G00730)"/>
    <property type="match status" value="1"/>
</dbReference>
<keyword evidence="3" id="KW-1185">Reference proteome</keyword>
<proteinExistence type="predicted"/>
<evidence type="ECO:0000313" key="3">
    <source>
        <dbReference type="Proteomes" id="UP000635606"/>
    </source>
</evidence>
<sequence length="174" mass="19159">MTDLIEVLVTDHRRIESLFTELETGDSDPAHRRDLVDVIVAEVVRHAVAEELYLYPAVRDLLPDGDALADRGLRQHADVERALDAVQDTDLTAVIVAVRAHVDEQERDLFPRVRHACPPDRLADLGSRAEAAKRIAPTRPHPHVPGTRLGAAGSGLVDRVRDALANRPTKVSDL</sequence>
<dbReference type="AlphaFoldDB" id="A0A8J3ZWN6"/>
<name>A0A8J3ZWN6_9ACTN</name>
<evidence type="ECO:0000313" key="2">
    <source>
        <dbReference type="EMBL" id="GIJ69825.1"/>
    </source>
</evidence>
<dbReference type="EMBL" id="BOPH01000069">
    <property type="protein sequence ID" value="GIJ69825.1"/>
    <property type="molecule type" value="Genomic_DNA"/>
</dbReference>
<dbReference type="Proteomes" id="UP000635606">
    <property type="component" value="Unassembled WGS sequence"/>
</dbReference>
<comment type="caution">
    <text evidence="2">The sequence shown here is derived from an EMBL/GenBank/DDBJ whole genome shotgun (WGS) entry which is preliminary data.</text>
</comment>
<dbReference type="PANTHER" id="PTHR35585">
    <property type="entry name" value="HHE DOMAIN PROTEIN (AFU_ORTHOLOGUE AFUA_4G00730)"/>
    <property type="match status" value="1"/>
</dbReference>
<dbReference type="InterPro" id="IPR012312">
    <property type="entry name" value="Hemerythrin-like"/>
</dbReference>
<protein>
    <submittedName>
        <fullName evidence="2">Hemerythrin</fullName>
    </submittedName>
</protein>
<gene>
    <name evidence="2" type="ORF">Voc01_047420</name>
</gene>
<feature type="domain" description="Hemerythrin-like" evidence="1">
    <location>
        <begin position="4"/>
        <end position="112"/>
    </location>
</feature>
<reference evidence="2" key="1">
    <citation type="submission" date="2021-01" db="EMBL/GenBank/DDBJ databases">
        <title>Whole genome shotgun sequence of Virgisporangium ochraceum NBRC 16418.</title>
        <authorList>
            <person name="Komaki H."/>
            <person name="Tamura T."/>
        </authorList>
    </citation>
    <scope>NUCLEOTIDE SEQUENCE</scope>
    <source>
        <strain evidence="2">NBRC 16418</strain>
    </source>
</reference>
<accession>A0A8J3ZWN6</accession>
<dbReference type="Gene3D" id="1.20.120.520">
    <property type="entry name" value="nmb1532 protein domain like"/>
    <property type="match status" value="1"/>
</dbReference>
<evidence type="ECO:0000259" key="1">
    <source>
        <dbReference type="Pfam" id="PF01814"/>
    </source>
</evidence>
<dbReference type="Pfam" id="PF01814">
    <property type="entry name" value="Hemerythrin"/>
    <property type="match status" value="1"/>
</dbReference>
<organism evidence="2 3">
    <name type="scientific">Virgisporangium ochraceum</name>
    <dbReference type="NCBI Taxonomy" id="65505"/>
    <lineage>
        <taxon>Bacteria</taxon>
        <taxon>Bacillati</taxon>
        <taxon>Actinomycetota</taxon>
        <taxon>Actinomycetes</taxon>
        <taxon>Micromonosporales</taxon>
        <taxon>Micromonosporaceae</taxon>
        <taxon>Virgisporangium</taxon>
    </lineage>
</organism>
<dbReference type="RefSeq" id="WP_203929747.1">
    <property type="nucleotide sequence ID" value="NZ_BOPH01000069.1"/>
</dbReference>